<keyword evidence="1" id="KW-0812">Transmembrane</keyword>
<dbReference type="AlphaFoldDB" id="A0A1B1BFM9"/>
<sequence>MLPPTAAIASVFRKYADFTGRAQRSEYWWFALLLWVVLGGLQLLQLIPTGTTSYGYTSYNFSLVTMIVAPLFAIGVLLPSLAVLVRRLHDANFSGWFVFLALIPGVGAIILFVFTLLPSNPAGARFDVARLPKAPGLSFQGSNLG</sequence>
<reference evidence="2 3" key="1">
    <citation type="submission" date="2016-06" db="EMBL/GenBank/DDBJ databases">
        <title>Genome sequencing of Cryobacterium arcticum PAMC 27867.</title>
        <authorList>
            <person name="Lee J."/>
            <person name="Kim O.-S."/>
        </authorList>
    </citation>
    <scope>NUCLEOTIDE SEQUENCE [LARGE SCALE GENOMIC DNA]</scope>
    <source>
        <strain evidence="2 3">PAMC 27867</strain>
    </source>
</reference>
<keyword evidence="3" id="KW-1185">Reference proteome</keyword>
<accession>A0A1B1BFM9</accession>
<feature type="transmembrane region" description="Helical" evidence="1">
    <location>
        <begin position="59"/>
        <end position="84"/>
    </location>
</feature>
<gene>
    <name evidence="2" type="ORF">PA27867_0418</name>
</gene>
<dbReference type="EMBL" id="CP016282">
    <property type="protein sequence ID" value="ANP71390.1"/>
    <property type="molecule type" value="Genomic_DNA"/>
</dbReference>
<evidence type="ECO:0000313" key="2">
    <source>
        <dbReference type="EMBL" id="ANP71390.1"/>
    </source>
</evidence>
<dbReference type="PANTHER" id="PTHR34980:SF2">
    <property type="entry name" value="INNER MEMBRANE PROTEIN YHAH-RELATED"/>
    <property type="match status" value="1"/>
</dbReference>
<name>A0A1B1BFM9_9MICO</name>
<dbReference type="InterPro" id="IPR008523">
    <property type="entry name" value="DUF805"/>
</dbReference>
<keyword evidence="1" id="KW-0472">Membrane</keyword>
<dbReference type="OrthoDB" id="9812349at2"/>
<keyword evidence="1" id="KW-1133">Transmembrane helix</keyword>
<proteinExistence type="predicted"/>
<dbReference type="GO" id="GO:0005886">
    <property type="term" value="C:plasma membrane"/>
    <property type="evidence" value="ECO:0007669"/>
    <property type="project" value="TreeGrafter"/>
</dbReference>
<evidence type="ECO:0008006" key="4">
    <source>
        <dbReference type="Google" id="ProtNLM"/>
    </source>
</evidence>
<organism evidence="2 3">
    <name type="scientific">Cryobacterium arcticum</name>
    <dbReference type="NCBI Taxonomy" id="670052"/>
    <lineage>
        <taxon>Bacteria</taxon>
        <taxon>Bacillati</taxon>
        <taxon>Actinomycetota</taxon>
        <taxon>Actinomycetes</taxon>
        <taxon>Micrococcales</taxon>
        <taxon>Microbacteriaceae</taxon>
        <taxon>Cryobacterium</taxon>
    </lineage>
</organism>
<dbReference type="Proteomes" id="UP000092582">
    <property type="component" value="Chromosome 1"/>
</dbReference>
<dbReference type="Pfam" id="PF05656">
    <property type="entry name" value="DUF805"/>
    <property type="match status" value="1"/>
</dbReference>
<dbReference type="PANTHER" id="PTHR34980">
    <property type="entry name" value="INNER MEMBRANE PROTEIN-RELATED-RELATED"/>
    <property type="match status" value="1"/>
</dbReference>
<protein>
    <recommendedName>
        <fullName evidence="4">DUF805 domain-containing protein</fullName>
    </recommendedName>
</protein>
<dbReference type="RefSeq" id="WP_066592554.1">
    <property type="nucleotide sequence ID" value="NZ_CP016282.1"/>
</dbReference>
<feature type="transmembrane region" description="Helical" evidence="1">
    <location>
        <begin position="27"/>
        <end position="47"/>
    </location>
</feature>
<evidence type="ECO:0000256" key="1">
    <source>
        <dbReference type="SAM" id="Phobius"/>
    </source>
</evidence>
<evidence type="ECO:0000313" key="3">
    <source>
        <dbReference type="Proteomes" id="UP000092582"/>
    </source>
</evidence>
<feature type="transmembrane region" description="Helical" evidence="1">
    <location>
        <begin position="96"/>
        <end position="117"/>
    </location>
</feature>
<dbReference type="KEGG" id="cart:PA27867_0418"/>